<feature type="binding site" evidence="25">
    <location>
        <position position="270"/>
    </location>
    <ligand>
        <name>ATP</name>
        <dbReference type="ChEBI" id="CHEBI:30616"/>
    </ligand>
</feature>
<keyword evidence="9 26" id="KW-0479">Metal-binding</keyword>
<evidence type="ECO:0000256" key="24">
    <source>
        <dbReference type="PIRSR" id="PIRSR001594-1"/>
    </source>
</evidence>
<dbReference type="InterPro" id="IPR005930">
    <property type="entry name" value="Pyruv_COase"/>
</dbReference>
<reference evidence="33" key="3">
    <citation type="submission" date="2025-09" db="UniProtKB">
        <authorList>
            <consortium name="Ensembl"/>
        </authorList>
    </citation>
    <scope>IDENTIFICATION</scope>
</reference>
<dbReference type="PANTHER" id="PTHR43778">
    <property type="entry name" value="PYRUVATE CARBOXYLASE"/>
    <property type="match status" value="1"/>
</dbReference>
<keyword evidence="28" id="KW-0732">Signal</keyword>
<keyword evidence="16" id="KW-0464">Manganese</keyword>
<dbReference type="Gene3D" id="2.40.50.100">
    <property type="match status" value="1"/>
</dbReference>
<evidence type="ECO:0000256" key="12">
    <source>
        <dbReference type="ARBA" id="ARBA00022946"/>
    </source>
</evidence>
<feature type="active site" evidence="24">
    <location>
        <position position="327"/>
    </location>
</feature>
<comment type="catalytic activity">
    <reaction evidence="20">
        <text>hydrogencarbonate + pyruvate + ATP = oxaloacetate + ADP + phosphate + H(+)</text>
        <dbReference type="Rhea" id="RHEA:20844"/>
        <dbReference type="ChEBI" id="CHEBI:15361"/>
        <dbReference type="ChEBI" id="CHEBI:15378"/>
        <dbReference type="ChEBI" id="CHEBI:16452"/>
        <dbReference type="ChEBI" id="CHEBI:17544"/>
        <dbReference type="ChEBI" id="CHEBI:30616"/>
        <dbReference type="ChEBI" id="CHEBI:43474"/>
        <dbReference type="ChEBI" id="CHEBI:456216"/>
        <dbReference type="EC" id="6.4.1.1"/>
    </reaction>
    <physiologicalReaction direction="left-to-right" evidence="20">
        <dbReference type="Rhea" id="RHEA:20845"/>
    </physiologicalReaction>
</comment>
<dbReference type="InterPro" id="IPR011054">
    <property type="entry name" value="Rudment_hybrid_motif"/>
</dbReference>
<accession>A0A8C7WH08</accession>
<dbReference type="FunFam" id="1.10.472.90:FF:000001">
    <property type="entry name" value="Pyruvate carboxylase"/>
    <property type="match status" value="1"/>
</dbReference>
<dbReference type="Gene3D" id="3.30.470.20">
    <property type="entry name" value="ATP-grasp fold, B domain"/>
    <property type="match status" value="1"/>
</dbReference>
<evidence type="ECO:0000259" key="30">
    <source>
        <dbReference type="PROSITE" id="PS50975"/>
    </source>
</evidence>
<feature type="signal peptide" evidence="28">
    <location>
        <begin position="1"/>
        <end position="19"/>
    </location>
</feature>
<keyword evidence="7" id="KW-0597">Phosphoprotein</keyword>
<dbReference type="Pfam" id="PF02785">
    <property type="entry name" value="Biotin_carb_C"/>
    <property type="match status" value="1"/>
</dbReference>
<evidence type="ECO:0000256" key="10">
    <source>
        <dbReference type="ARBA" id="ARBA00022741"/>
    </source>
</evidence>
<dbReference type="InterPro" id="IPR011761">
    <property type="entry name" value="ATP-grasp"/>
</dbReference>
<dbReference type="InterPro" id="IPR001882">
    <property type="entry name" value="Biotin_BS"/>
</dbReference>
<feature type="modified residue" description="N6-biotinyllysine" evidence="27">
    <location>
        <position position="1069"/>
    </location>
</feature>
<keyword evidence="34" id="KW-1185">Reference proteome</keyword>
<dbReference type="SUPFAM" id="SSF51230">
    <property type="entry name" value="Single hybrid motif"/>
    <property type="match status" value="1"/>
</dbReference>
<dbReference type="Pfam" id="PF00289">
    <property type="entry name" value="Biotin_carb_N"/>
    <property type="match status" value="1"/>
</dbReference>
<dbReference type="InterPro" id="IPR016185">
    <property type="entry name" value="PreATP-grasp_dom_sf"/>
</dbReference>
<dbReference type="EC" id="6.4.1.1" evidence="23"/>
<comment type="pathway">
    <text evidence="4">Carbohydrate biosynthesis; gluconeogenesis.</text>
</comment>
<evidence type="ECO:0000256" key="14">
    <source>
        <dbReference type="ARBA" id="ARBA00023098"/>
    </source>
</evidence>
<feature type="binding site" evidence="26">
    <location>
        <position position="698"/>
    </location>
    <ligand>
        <name>Mn(2+)</name>
        <dbReference type="ChEBI" id="CHEBI:29035"/>
    </ligand>
</feature>
<evidence type="ECO:0000256" key="27">
    <source>
        <dbReference type="PIRSR" id="PIRSR001594-4"/>
    </source>
</evidence>
<keyword evidence="10 23" id="KW-0547">Nucleotide-binding</keyword>
<feature type="domain" description="Pyruvate carboxyltransferase" evidence="32">
    <location>
        <begin position="500"/>
        <end position="757"/>
    </location>
</feature>
<evidence type="ECO:0000313" key="33">
    <source>
        <dbReference type="Ensembl" id="ENSOMYP00000094093.2"/>
    </source>
</evidence>
<dbReference type="PROSITE" id="PS50968">
    <property type="entry name" value="BIOTINYL_LIPOYL"/>
    <property type="match status" value="1"/>
</dbReference>
<dbReference type="InterPro" id="IPR013785">
    <property type="entry name" value="Aldolase_TIM"/>
</dbReference>
<keyword evidence="8 23" id="KW-0436">Ligase</keyword>
<evidence type="ECO:0000259" key="29">
    <source>
        <dbReference type="PROSITE" id="PS50968"/>
    </source>
</evidence>
<comment type="cofactor">
    <cofactor evidence="1">
        <name>Mn(2+)</name>
        <dbReference type="ChEBI" id="CHEBI:29035"/>
    </cofactor>
</comment>
<sequence length="1104" mass="121590">MQFSMRSALGLLAVRRACCLSRTTHNSPQTLEYKPIKKVMVANRGEIAIRVFRACTELGIRTVAVYSEQDTGQMHRQKADEAYLIGKGLPPVAAYLDIPDIIKVAKENDVDAIHPGYGFLSERSDFAQACVDAGVRFIGPSPDVVRMMGDKVEARSIAIRAGVPVVPGTDGPITCLSEAQEFSNTYGFPIIFKAAYGGGGRGMRVVKEYEELEENYQRAYSEALAAFGNGALFVEKFIERPRHIEVQILGDKYGNVIHLYERDCSIQRRHQKVVEIAPAVQLDPHLRDRLTADSVNLARQVGYENAGTVEFLVDKHGRHYFIEVNSRLQVEHTVTEQVTDVDLVHAQLRVCEGRSLPELGLKQDKIRINGFAIQCRVTTEDPARGFQPDTGRLEVFRSGEGMGIRLDSASAFQGAVISPHYDSLLVKVIASGKDLPAAAAKMNRALAEFRVRGVKTNIPFLQNVLSNDQFLYGTVDTQFIDENQELFNLKPVQNRAQKLLHYLGHVMVNGPTTPIPVKAKPSSIDPVIPPVPLGATFDVAMRFLCECPWKRLQELRALLPNVPFQMLLRGANAVGYTNYPDNAVFKFCEVAKENGMDIFRVFDSLNYLPNLMLGMEAAGTAGGVVEASISYTGDVSDPMRQKYSLEYYLKLADELVRAGTHILNVKDMAGLLKPESSRMLIGALRDRFPDMPIHVHTHDTAGAGVAAMLACAEAGADIVDVAVDSMAGMTSQPSMGAIVACTKGTNLSTGISLENVYDYSEYWEVARGLYAPFDCTATMKSGNADVYENEIPGGQYTNLHFQAHSMGLGHKFKEVKKSYTEANKLLGDLIKVTPSSKIVGDLAQFMVQNSLTRAEVEERADELSFPLSVVEFLQGHIGIPHGGFPEPFRSKVLKNMPRVEGRPGASLPAMDFQALEKQLRETHGNDITPEDVMSAAMYPKVFQEFKEFTHQFGPVDCLNTRLFLDGPKIAEEFEVELERGKTLHIKALALGDLNKAGQREVFFELNGALRSVLVKDTVAMKEMHFHPKALKDVRGQVGAPMPGKVVEVKVKQGQAVEKGQPLCVLSAMKMETVVNSPLSGTVVKIYVNADSSLEGDDLILEITE</sequence>
<dbReference type="Gene3D" id="1.10.10.60">
    <property type="entry name" value="Homeodomain-like"/>
    <property type="match status" value="1"/>
</dbReference>
<dbReference type="GO" id="GO:0005759">
    <property type="term" value="C:mitochondrial matrix"/>
    <property type="evidence" value="ECO:0007669"/>
    <property type="project" value="UniProtKB-SubCell"/>
</dbReference>
<dbReference type="Gene3D" id="3.30.1490.20">
    <property type="entry name" value="ATP-grasp fold, A domain"/>
    <property type="match status" value="1"/>
</dbReference>
<comment type="subcellular location">
    <subcellularLocation>
        <location evidence="3">Mitochondrion matrix</location>
    </subcellularLocation>
</comment>
<dbReference type="GO" id="GO:0009374">
    <property type="term" value="F:biotin binding"/>
    <property type="evidence" value="ECO:0007669"/>
    <property type="project" value="UniProtKB-ARBA"/>
</dbReference>
<dbReference type="FunFam" id="2.40.50.100:FF:000003">
    <property type="entry name" value="Acetyl-CoA carboxylase biotin carboxyl carrier protein"/>
    <property type="match status" value="1"/>
</dbReference>
<dbReference type="GeneTree" id="ENSGT00900000141164"/>
<evidence type="ECO:0000256" key="20">
    <source>
        <dbReference type="ARBA" id="ARBA00051300"/>
    </source>
</evidence>
<proteinExistence type="predicted"/>
<feature type="binding site" evidence="25">
    <location>
        <position position="833"/>
    </location>
    <ligand>
        <name>substrate</name>
    </ligand>
</feature>
<dbReference type="AlphaFoldDB" id="A0A8C7WH08"/>
<feature type="modified residue" description="N6-carboxylysine" evidence="27">
    <location>
        <position position="666"/>
    </location>
</feature>
<keyword evidence="14" id="KW-0443">Lipid metabolism</keyword>
<dbReference type="InterPro" id="IPR013815">
    <property type="entry name" value="ATP_grasp_subdomain_1"/>
</dbReference>
<keyword evidence="19" id="KW-0670">Pyruvate</keyword>
<comment type="function">
    <text evidence="23">Catalyzes a 2-step reaction, involving the ATP-dependent carboxylation of the covalently attached biotin in the first step and the transfer of the carboxyl group to pyruvate in the second.</text>
</comment>
<dbReference type="SUPFAM" id="SSF89000">
    <property type="entry name" value="post-HMGL domain-like"/>
    <property type="match status" value="1"/>
</dbReference>
<dbReference type="FunFam" id="3.30.470.20:FF:000012">
    <property type="entry name" value="Pyruvate carboxylase"/>
    <property type="match status" value="1"/>
</dbReference>
<dbReference type="Gene3D" id="3.40.50.20">
    <property type="match status" value="1"/>
</dbReference>
<feature type="domain" description="Biotin carboxylation" evidence="31">
    <location>
        <begin position="35"/>
        <end position="485"/>
    </location>
</feature>
<dbReference type="SUPFAM" id="SSF52440">
    <property type="entry name" value="PreATP-grasp domain"/>
    <property type="match status" value="1"/>
</dbReference>
<dbReference type="GO" id="GO:0006629">
    <property type="term" value="P:lipid metabolic process"/>
    <property type="evidence" value="ECO:0007669"/>
    <property type="project" value="UniProtKB-KW"/>
</dbReference>
<evidence type="ECO:0000256" key="17">
    <source>
        <dbReference type="ARBA" id="ARBA00023267"/>
    </source>
</evidence>
<reference evidence="33" key="1">
    <citation type="submission" date="2020-07" db="EMBL/GenBank/DDBJ databases">
        <title>A long reads based de novo assembly of the rainbow trout Arlee double haploid line genome.</title>
        <authorList>
            <person name="Gao G."/>
            <person name="Palti Y."/>
        </authorList>
    </citation>
    <scope>NUCLEOTIDE SEQUENCE [LARGE SCALE GENOMIC DNA]</scope>
</reference>
<evidence type="ECO:0000256" key="28">
    <source>
        <dbReference type="SAM" id="SignalP"/>
    </source>
</evidence>
<dbReference type="Pfam" id="PF00364">
    <property type="entry name" value="Biotin_lipoyl"/>
    <property type="match status" value="1"/>
</dbReference>
<keyword evidence="11 23" id="KW-0067">ATP-binding</keyword>
<evidence type="ECO:0000256" key="15">
    <source>
        <dbReference type="ARBA" id="ARBA00023128"/>
    </source>
</evidence>
<evidence type="ECO:0000256" key="23">
    <source>
        <dbReference type="PIRNR" id="PIRNR001594"/>
    </source>
</evidence>
<dbReference type="Pfam" id="PF02786">
    <property type="entry name" value="CPSase_L_D2"/>
    <property type="match status" value="1"/>
</dbReference>
<dbReference type="PIRSF" id="PIRSF001594">
    <property type="entry name" value="Pyruv_carbox"/>
    <property type="match status" value="1"/>
</dbReference>
<dbReference type="FunFam" id="3.30.1490.20:FF:000018">
    <property type="entry name" value="Biotin carboxylase"/>
    <property type="match status" value="1"/>
</dbReference>
<dbReference type="PANTHER" id="PTHR43778:SF2">
    <property type="entry name" value="PYRUVATE CARBOXYLASE, MITOCHONDRIAL"/>
    <property type="match status" value="1"/>
</dbReference>
<evidence type="ECO:0000256" key="5">
    <source>
        <dbReference type="ARBA" id="ARBA00022432"/>
    </source>
</evidence>
<dbReference type="InterPro" id="IPR005482">
    <property type="entry name" value="Biotin_COase_C"/>
</dbReference>
<dbReference type="InterPro" id="IPR011764">
    <property type="entry name" value="Biotin_carboxylation_dom"/>
</dbReference>
<dbReference type="GO" id="GO:0005829">
    <property type="term" value="C:cytosol"/>
    <property type="evidence" value="ECO:0007669"/>
    <property type="project" value="UniProtKB-ARBA"/>
</dbReference>
<protein>
    <recommendedName>
        <fullName evidence="23">Pyruvate carboxylase</fullName>
        <ecNumber evidence="23">6.4.1.1</ecNumber>
    </recommendedName>
</protein>
<evidence type="ECO:0000256" key="4">
    <source>
        <dbReference type="ARBA" id="ARBA00004742"/>
    </source>
</evidence>
<keyword evidence="13" id="KW-0007">Acetylation</keyword>
<evidence type="ECO:0000256" key="13">
    <source>
        <dbReference type="ARBA" id="ARBA00022990"/>
    </source>
</evidence>
<keyword evidence="5" id="KW-0312">Gluconeogenesis</keyword>
<dbReference type="InterPro" id="IPR000089">
    <property type="entry name" value="Biotin_lipoyl"/>
</dbReference>
<dbReference type="Pfam" id="PF00682">
    <property type="entry name" value="HMGL-like"/>
    <property type="match status" value="1"/>
</dbReference>
<dbReference type="SUPFAM" id="SSF56059">
    <property type="entry name" value="Glutathione synthetase ATP-binding domain-like"/>
    <property type="match status" value="1"/>
</dbReference>
<keyword evidence="18" id="KW-0511">Multifunctional enzyme</keyword>
<dbReference type="CDD" id="cd06850">
    <property type="entry name" value="biotinyl_domain"/>
    <property type="match status" value="1"/>
</dbReference>
<dbReference type="SUPFAM" id="SSF51246">
    <property type="entry name" value="Rudiment single hybrid motif"/>
    <property type="match status" value="1"/>
</dbReference>
<dbReference type="Proteomes" id="UP000694395">
    <property type="component" value="Chromosome Y"/>
</dbReference>
<dbReference type="PROSITE" id="PS00188">
    <property type="entry name" value="BIOTIN"/>
    <property type="match status" value="1"/>
</dbReference>
<evidence type="ECO:0000256" key="8">
    <source>
        <dbReference type="ARBA" id="ARBA00022598"/>
    </source>
</evidence>
<keyword evidence="12" id="KW-0809">Transit peptide</keyword>
<dbReference type="Pfam" id="PF02436">
    <property type="entry name" value="PYC_OADA"/>
    <property type="match status" value="1"/>
</dbReference>
<evidence type="ECO:0000256" key="1">
    <source>
        <dbReference type="ARBA" id="ARBA00001936"/>
    </source>
</evidence>
<dbReference type="InterPro" id="IPR055268">
    <property type="entry name" value="PCB-like"/>
</dbReference>
<evidence type="ECO:0000256" key="26">
    <source>
        <dbReference type="PIRSR" id="PIRSR001594-3"/>
    </source>
</evidence>
<feature type="binding site" evidence="25">
    <location>
        <position position="151"/>
    </location>
    <ligand>
        <name>ATP</name>
        <dbReference type="ChEBI" id="CHEBI:30616"/>
    </ligand>
</feature>
<comment type="function">
    <text evidence="21">Pyruvate carboxylase catalyzes a 2-step reaction, involving the ATP-dependent carboxylation of the covalently attached biotin in the first step and the transfer of the carboxyl group to pyruvate in the second. Catalyzes in a tissue specific manner, the initial reactions of glucose (liver, kidney) and lipid (adipose tissue, liver, brain) synthesis from pyruvate.</text>
</comment>
<evidence type="ECO:0000256" key="18">
    <source>
        <dbReference type="ARBA" id="ARBA00023268"/>
    </source>
</evidence>
<dbReference type="PROSITE" id="PS50991">
    <property type="entry name" value="PYR_CT"/>
    <property type="match status" value="1"/>
</dbReference>
<dbReference type="Gene3D" id="3.10.600.10">
    <property type="entry name" value="pyruvate carboxylase f1077a mutant domain"/>
    <property type="match status" value="1"/>
</dbReference>
<dbReference type="InterPro" id="IPR005481">
    <property type="entry name" value="BC-like_N"/>
</dbReference>
<dbReference type="GO" id="GO:0006094">
    <property type="term" value="P:gluconeogenesis"/>
    <property type="evidence" value="ECO:0007669"/>
    <property type="project" value="UniProtKB-UniPathway"/>
</dbReference>
<dbReference type="FunFam" id="3.20.20.70:FF:000033">
    <property type="entry name" value="Pyruvate carboxylase"/>
    <property type="match status" value="1"/>
</dbReference>
<evidence type="ECO:0000259" key="32">
    <source>
        <dbReference type="PROSITE" id="PS50991"/>
    </source>
</evidence>
<name>A0A8C7WH08_ONCMY</name>
<comment type="subunit">
    <text evidence="22">Homotetramer. Interacts (via the biotin carboxylation domain) with SIRT4.</text>
</comment>
<dbReference type="PROSITE" id="PS50975">
    <property type="entry name" value="ATP_GRASP"/>
    <property type="match status" value="1"/>
</dbReference>
<keyword evidence="15" id="KW-0496">Mitochondrion</keyword>
<evidence type="ECO:0000256" key="21">
    <source>
        <dbReference type="ARBA" id="ARBA00058780"/>
    </source>
</evidence>
<evidence type="ECO:0000256" key="19">
    <source>
        <dbReference type="ARBA" id="ARBA00023317"/>
    </source>
</evidence>
<dbReference type="Gene3D" id="1.10.472.90">
    <property type="entry name" value="Conserved carboxylase domain"/>
    <property type="match status" value="1"/>
</dbReference>
<evidence type="ECO:0000313" key="34">
    <source>
        <dbReference type="Proteomes" id="UP000694395"/>
    </source>
</evidence>
<dbReference type="CDD" id="cd07937">
    <property type="entry name" value="DRE_TIM_PC_TC_5S"/>
    <property type="match status" value="1"/>
</dbReference>
<evidence type="ECO:0000256" key="16">
    <source>
        <dbReference type="ARBA" id="ARBA00023211"/>
    </source>
</evidence>
<evidence type="ECO:0000259" key="31">
    <source>
        <dbReference type="PROSITE" id="PS50979"/>
    </source>
</evidence>
<dbReference type="Ensembl" id="ENSOMYT00000102301.2">
    <property type="protein sequence ID" value="ENSOMYP00000094093.2"/>
    <property type="gene ID" value="ENSOMYG00000039910.2"/>
</dbReference>
<dbReference type="GO" id="GO:0004736">
    <property type="term" value="F:pyruvate carboxylase activity"/>
    <property type="evidence" value="ECO:0007669"/>
    <property type="project" value="UniProtKB-EC"/>
</dbReference>
<feature type="chain" id="PRO_5035482367" description="Pyruvate carboxylase" evidence="28">
    <location>
        <begin position="20"/>
        <end position="1104"/>
    </location>
</feature>
<dbReference type="FunFam" id="1.10.10.60:FF:000512">
    <property type="entry name" value="Pyruvate carboxylase, mitochondrial"/>
    <property type="match status" value="1"/>
</dbReference>
<evidence type="ECO:0000256" key="6">
    <source>
        <dbReference type="ARBA" id="ARBA00022516"/>
    </source>
</evidence>
<feature type="binding site" description="via carbamate group" evidence="26">
    <location>
        <position position="666"/>
    </location>
    <ligand>
        <name>Mn(2+)</name>
        <dbReference type="ChEBI" id="CHEBI:29035"/>
    </ligand>
</feature>
<evidence type="ECO:0000256" key="7">
    <source>
        <dbReference type="ARBA" id="ARBA00022553"/>
    </source>
</evidence>
<dbReference type="Gene3D" id="3.20.20.70">
    <property type="entry name" value="Aldolase class I"/>
    <property type="match status" value="1"/>
</dbReference>
<dbReference type="SUPFAM" id="SSF51569">
    <property type="entry name" value="Aldolase"/>
    <property type="match status" value="1"/>
</dbReference>
<evidence type="ECO:0000256" key="22">
    <source>
        <dbReference type="ARBA" id="ARBA00064607"/>
    </source>
</evidence>
<evidence type="ECO:0000256" key="11">
    <source>
        <dbReference type="ARBA" id="ARBA00022840"/>
    </source>
</evidence>
<feature type="binding site" evidence="25">
    <location>
        <position position="235"/>
    </location>
    <ligand>
        <name>ATP</name>
        <dbReference type="ChEBI" id="CHEBI:30616"/>
    </ligand>
</feature>
<comment type="cofactor">
    <cofactor evidence="2 23">
        <name>biotin</name>
        <dbReference type="ChEBI" id="CHEBI:57586"/>
    </cofactor>
</comment>
<keyword evidence="6" id="KW-0444">Lipid biosynthesis</keyword>
<dbReference type="FunFam" id="3.10.600.10:FF:000001">
    <property type="entry name" value="Pyruvate carboxylase"/>
    <property type="match status" value="1"/>
</dbReference>
<evidence type="ECO:0000256" key="9">
    <source>
        <dbReference type="ARBA" id="ARBA00022723"/>
    </source>
</evidence>
<organism evidence="33 34">
    <name type="scientific">Oncorhynchus mykiss</name>
    <name type="common">Rainbow trout</name>
    <name type="synonym">Salmo gairdneri</name>
    <dbReference type="NCBI Taxonomy" id="8022"/>
    <lineage>
        <taxon>Eukaryota</taxon>
        <taxon>Metazoa</taxon>
        <taxon>Chordata</taxon>
        <taxon>Craniata</taxon>
        <taxon>Vertebrata</taxon>
        <taxon>Euteleostomi</taxon>
        <taxon>Actinopterygii</taxon>
        <taxon>Neopterygii</taxon>
        <taxon>Teleostei</taxon>
        <taxon>Protacanthopterygii</taxon>
        <taxon>Salmoniformes</taxon>
        <taxon>Salmonidae</taxon>
        <taxon>Salmoninae</taxon>
        <taxon>Oncorhynchus</taxon>
    </lineage>
</organism>
<feature type="domain" description="Lipoyl-binding" evidence="29">
    <location>
        <begin position="1034"/>
        <end position="1103"/>
    </location>
</feature>
<dbReference type="GO" id="GO:0046872">
    <property type="term" value="F:metal ion binding"/>
    <property type="evidence" value="ECO:0007669"/>
    <property type="project" value="UniProtKB-KW"/>
</dbReference>
<dbReference type="InterPro" id="IPR000891">
    <property type="entry name" value="PYR_CT"/>
</dbReference>
<reference evidence="33" key="2">
    <citation type="submission" date="2025-08" db="UniProtKB">
        <authorList>
            <consortium name="Ensembl"/>
        </authorList>
    </citation>
    <scope>IDENTIFICATION</scope>
</reference>
<dbReference type="SMART" id="SM00878">
    <property type="entry name" value="Biotin_carb_C"/>
    <property type="match status" value="1"/>
</dbReference>
<dbReference type="UniPathway" id="UPA00138"/>
<evidence type="ECO:0000256" key="2">
    <source>
        <dbReference type="ARBA" id="ARBA00001953"/>
    </source>
</evidence>
<dbReference type="InterPro" id="IPR011053">
    <property type="entry name" value="Single_hybrid_motif"/>
</dbReference>
<dbReference type="GO" id="GO:0005524">
    <property type="term" value="F:ATP binding"/>
    <property type="evidence" value="ECO:0007669"/>
    <property type="project" value="UniProtKB-UniRule"/>
</dbReference>
<evidence type="ECO:0000256" key="3">
    <source>
        <dbReference type="ARBA" id="ARBA00004305"/>
    </source>
</evidence>
<dbReference type="FunFam" id="3.40.50.20:FF:000010">
    <property type="entry name" value="Propionyl-CoA carboxylase subunit alpha"/>
    <property type="match status" value="1"/>
</dbReference>
<feature type="domain" description="ATP-grasp" evidence="30">
    <location>
        <begin position="155"/>
        <end position="352"/>
    </location>
</feature>
<feature type="binding site" evidence="26">
    <location>
        <position position="696"/>
    </location>
    <ligand>
        <name>Mn(2+)</name>
        <dbReference type="ChEBI" id="CHEBI:29035"/>
    </ligand>
</feature>
<dbReference type="InterPro" id="IPR005479">
    <property type="entry name" value="CPAse_ATP-bd"/>
</dbReference>
<keyword evidence="17 23" id="KW-0092">Biotin</keyword>
<feature type="binding site" evidence="25">
    <location>
        <position position="569"/>
    </location>
    <ligand>
        <name>substrate</name>
    </ligand>
</feature>
<dbReference type="PROSITE" id="PS50979">
    <property type="entry name" value="BC"/>
    <property type="match status" value="1"/>
</dbReference>
<dbReference type="InterPro" id="IPR003379">
    <property type="entry name" value="Carboxylase_cons_dom"/>
</dbReference>
<evidence type="ECO:0000256" key="25">
    <source>
        <dbReference type="PIRSR" id="PIRSR001594-2"/>
    </source>
</evidence>